<dbReference type="EMBL" id="UEGS01000001">
    <property type="protein sequence ID" value="SRX81710.1"/>
    <property type="molecule type" value="Genomic_DNA"/>
</dbReference>
<dbReference type="Pfam" id="PF12840">
    <property type="entry name" value="HTH_20"/>
    <property type="match status" value="1"/>
</dbReference>
<dbReference type="Proteomes" id="UP000252008">
    <property type="component" value="Unassembled WGS sequence"/>
</dbReference>
<gene>
    <name evidence="2" type="ORF">MPP7335_03466</name>
</gene>
<dbReference type="RefSeq" id="WP_083146643.1">
    <property type="nucleotide sequence ID" value="NZ_MVID01000039.1"/>
</dbReference>
<sequence length="177" mass="19441">MNALDLLLHPVRMRIVQAMSDGSELTTSELRAELSDIAAASLYRHVAALADAGVLTVTSEKRIRGATERTFRLHVPAAVVTAEQARTMSRDDHRRAFAAFVAMLMADFDRYLATPDADVAADGVSFTQAALWLSDDELRELRDELAAVIAARLDHPRAEGRTRRLLSTVLMPGGSRR</sequence>
<organism evidence="2 3">
    <name type="scientific">Mycolicibacterium parafortuitum</name>
    <name type="common">Mycobacterium parafortuitum</name>
    <dbReference type="NCBI Taxonomy" id="39692"/>
    <lineage>
        <taxon>Bacteria</taxon>
        <taxon>Bacillati</taxon>
        <taxon>Actinomycetota</taxon>
        <taxon>Actinomycetes</taxon>
        <taxon>Mycobacteriales</taxon>
        <taxon>Mycobacteriaceae</taxon>
        <taxon>Mycolicibacterium</taxon>
    </lineage>
</organism>
<evidence type="ECO:0000259" key="1">
    <source>
        <dbReference type="SMART" id="SM00418"/>
    </source>
</evidence>
<dbReference type="GO" id="GO:0003700">
    <property type="term" value="F:DNA-binding transcription factor activity"/>
    <property type="evidence" value="ECO:0007669"/>
    <property type="project" value="InterPro"/>
</dbReference>
<dbReference type="InterPro" id="IPR011991">
    <property type="entry name" value="ArsR-like_HTH"/>
</dbReference>
<reference evidence="2 3" key="1">
    <citation type="submission" date="2018-05" db="EMBL/GenBank/DDBJ databases">
        <authorList>
            <consortium name="IHU Genomes"/>
        </authorList>
    </citation>
    <scope>NUCLEOTIDE SEQUENCE [LARGE SCALE GENOMIC DNA]</scope>
    <source>
        <strain evidence="2 3">P7335</strain>
    </source>
</reference>
<dbReference type="STRING" id="39692.BST38_27240"/>
<evidence type="ECO:0000313" key="2">
    <source>
        <dbReference type="EMBL" id="SRX81710.1"/>
    </source>
</evidence>
<dbReference type="InterPro" id="IPR036390">
    <property type="entry name" value="WH_DNA-bd_sf"/>
</dbReference>
<proteinExistence type="predicted"/>
<protein>
    <submittedName>
        <fullName evidence="2">Putative ArsR family transcriptional regulator [Ilumatobacter coccineus YM16-304]</fullName>
    </submittedName>
</protein>
<dbReference type="Gene3D" id="1.10.10.10">
    <property type="entry name" value="Winged helix-like DNA-binding domain superfamily/Winged helix DNA-binding domain"/>
    <property type="match status" value="1"/>
</dbReference>
<dbReference type="SMART" id="SM00418">
    <property type="entry name" value="HTH_ARSR"/>
    <property type="match status" value="1"/>
</dbReference>
<dbReference type="SUPFAM" id="SSF46785">
    <property type="entry name" value="Winged helix' DNA-binding domain"/>
    <property type="match status" value="1"/>
</dbReference>
<name>A0A375YKP2_MYCPF</name>
<keyword evidence="3" id="KW-1185">Reference proteome</keyword>
<dbReference type="CDD" id="cd00090">
    <property type="entry name" value="HTH_ARSR"/>
    <property type="match status" value="1"/>
</dbReference>
<accession>A0A375YKP2</accession>
<dbReference type="InterPro" id="IPR001845">
    <property type="entry name" value="HTH_ArsR_DNA-bd_dom"/>
</dbReference>
<dbReference type="InterPro" id="IPR036388">
    <property type="entry name" value="WH-like_DNA-bd_sf"/>
</dbReference>
<evidence type="ECO:0000313" key="3">
    <source>
        <dbReference type="Proteomes" id="UP000252008"/>
    </source>
</evidence>
<dbReference type="Gene3D" id="6.10.140.2180">
    <property type="match status" value="1"/>
</dbReference>
<dbReference type="AlphaFoldDB" id="A0A375YKP2"/>
<feature type="domain" description="HTH arsR-type" evidence="1">
    <location>
        <begin position="2"/>
        <end position="87"/>
    </location>
</feature>